<feature type="transmembrane region" description="Helical" evidence="5">
    <location>
        <begin position="304"/>
        <end position="327"/>
    </location>
</feature>
<evidence type="ECO:0000259" key="6">
    <source>
        <dbReference type="PROSITE" id="PS50850"/>
    </source>
</evidence>
<dbReference type="RefSeq" id="WP_311618632.1">
    <property type="nucleotide sequence ID" value="NZ_JAVREV010000009.1"/>
</dbReference>
<dbReference type="PANTHER" id="PTHR23527:SF1">
    <property type="entry name" value="BLL3282 PROTEIN"/>
    <property type="match status" value="1"/>
</dbReference>
<dbReference type="Pfam" id="PF07690">
    <property type="entry name" value="MFS_1"/>
    <property type="match status" value="1"/>
</dbReference>
<dbReference type="InterPro" id="IPR036259">
    <property type="entry name" value="MFS_trans_sf"/>
</dbReference>
<feature type="transmembrane region" description="Helical" evidence="5">
    <location>
        <begin position="240"/>
        <end position="265"/>
    </location>
</feature>
<reference evidence="8" key="1">
    <citation type="submission" date="2023-07" db="EMBL/GenBank/DDBJ databases">
        <title>30 novel species of actinomycetes from the DSMZ collection.</title>
        <authorList>
            <person name="Nouioui I."/>
        </authorList>
    </citation>
    <scope>NUCLEOTIDE SEQUENCE [LARGE SCALE GENOMIC DNA]</scope>
    <source>
        <strain evidence="8">DSM 41886</strain>
    </source>
</reference>
<dbReference type="PROSITE" id="PS50850">
    <property type="entry name" value="MFS"/>
    <property type="match status" value="1"/>
</dbReference>
<feature type="domain" description="Major facilitator superfamily (MFS) profile" evidence="6">
    <location>
        <begin position="17"/>
        <end position="392"/>
    </location>
</feature>
<dbReference type="PANTHER" id="PTHR23527">
    <property type="entry name" value="BLL3282 PROTEIN"/>
    <property type="match status" value="1"/>
</dbReference>
<dbReference type="InterPro" id="IPR052952">
    <property type="entry name" value="MFS-Transporter"/>
</dbReference>
<organism evidence="7 8">
    <name type="scientific">Streptomyces johnsoniae</name>
    <dbReference type="NCBI Taxonomy" id="3075532"/>
    <lineage>
        <taxon>Bacteria</taxon>
        <taxon>Bacillati</taxon>
        <taxon>Actinomycetota</taxon>
        <taxon>Actinomycetes</taxon>
        <taxon>Kitasatosporales</taxon>
        <taxon>Streptomycetaceae</taxon>
        <taxon>Streptomyces</taxon>
    </lineage>
</organism>
<keyword evidence="8" id="KW-1185">Reference proteome</keyword>
<accession>A0ABU2S7H6</accession>
<evidence type="ECO:0000256" key="4">
    <source>
        <dbReference type="ARBA" id="ARBA00023136"/>
    </source>
</evidence>
<dbReference type="EMBL" id="JAVREV010000009">
    <property type="protein sequence ID" value="MDT0444364.1"/>
    <property type="molecule type" value="Genomic_DNA"/>
</dbReference>
<evidence type="ECO:0000256" key="2">
    <source>
        <dbReference type="ARBA" id="ARBA00022692"/>
    </source>
</evidence>
<dbReference type="InterPro" id="IPR011701">
    <property type="entry name" value="MFS"/>
</dbReference>
<evidence type="ECO:0000256" key="5">
    <source>
        <dbReference type="SAM" id="Phobius"/>
    </source>
</evidence>
<keyword evidence="2 5" id="KW-0812">Transmembrane</keyword>
<protein>
    <submittedName>
        <fullName evidence="7">MFS transporter</fullName>
    </submittedName>
</protein>
<evidence type="ECO:0000256" key="1">
    <source>
        <dbReference type="ARBA" id="ARBA00004651"/>
    </source>
</evidence>
<dbReference type="Gene3D" id="1.20.1250.20">
    <property type="entry name" value="MFS general substrate transporter like domains"/>
    <property type="match status" value="2"/>
</dbReference>
<dbReference type="SUPFAM" id="SSF103473">
    <property type="entry name" value="MFS general substrate transporter"/>
    <property type="match status" value="1"/>
</dbReference>
<feature type="transmembrane region" description="Helical" evidence="5">
    <location>
        <begin position="171"/>
        <end position="190"/>
    </location>
</feature>
<name>A0ABU2S7H6_9ACTN</name>
<dbReference type="Proteomes" id="UP001183615">
    <property type="component" value="Unassembled WGS sequence"/>
</dbReference>
<evidence type="ECO:0000313" key="8">
    <source>
        <dbReference type="Proteomes" id="UP001183615"/>
    </source>
</evidence>
<evidence type="ECO:0000313" key="7">
    <source>
        <dbReference type="EMBL" id="MDT0444364.1"/>
    </source>
</evidence>
<feature type="transmembrane region" description="Helical" evidence="5">
    <location>
        <begin position="81"/>
        <end position="100"/>
    </location>
</feature>
<feature type="transmembrane region" description="Helical" evidence="5">
    <location>
        <begin position="369"/>
        <end position="389"/>
    </location>
</feature>
<feature type="transmembrane region" description="Helical" evidence="5">
    <location>
        <begin position="211"/>
        <end position="234"/>
    </location>
</feature>
<feature type="transmembrane region" description="Helical" evidence="5">
    <location>
        <begin position="339"/>
        <end position="363"/>
    </location>
</feature>
<dbReference type="InterPro" id="IPR020846">
    <property type="entry name" value="MFS_dom"/>
</dbReference>
<feature type="transmembrane region" description="Helical" evidence="5">
    <location>
        <begin position="20"/>
        <end position="40"/>
    </location>
</feature>
<comment type="caution">
    <text evidence="7">The sequence shown here is derived from an EMBL/GenBank/DDBJ whole genome shotgun (WGS) entry which is preliminary data.</text>
</comment>
<comment type="subcellular location">
    <subcellularLocation>
        <location evidence="1">Cell membrane</location>
        <topology evidence="1">Multi-pass membrane protein</topology>
    </subcellularLocation>
</comment>
<keyword evidence="4 5" id="KW-0472">Membrane</keyword>
<feature type="transmembrane region" description="Helical" evidence="5">
    <location>
        <begin position="52"/>
        <end position="75"/>
    </location>
</feature>
<feature type="transmembrane region" description="Helical" evidence="5">
    <location>
        <begin position="277"/>
        <end position="298"/>
    </location>
</feature>
<sequence>MTSPPPAEPEGPAGPGTVWMLTAAMGLGPASLYAVTALSPQLLPVLGAGERLLGLAVGASFAVASLASAAAGAAVDRHGGVLFIRLIAVFSALTAVLLTLQVSAATLVLAVAVAGLAQAAANPATNEIIARAAPRQGRARAVGLKQSGVPGSQLLAGAALPPIAALGGVRWAFAALALTAVVLVVPALRMRAGPPVRRPVRGGRVPLSRQVRIVLGVSFCSGATTQATNAYLALFAHGSLGLGATAAGASMAVVGGVGIAGRVLWTRAHAAARRPPLVLTVLTAGGLAASVLLLAAAASGATALFWAAVVVHALCAMAVPGVVFLTVMDLVPAHAIGTVSGYVGICQFAGFAGGPVLAGLVVGAVGYPAVWAAVAGLGAAALLLAAAAARRR</sequence>
<keyword evidence="3 5" id="KW-1133">Transmembrane helix</keyword>
<evidence type="ECO:0000256" key="3">
    <source>
        <dbReference type="ARBA" id="ARBA00022989"/>
    </source>
</evidence>
<gene>
    <name evidence="7" type="ORF">RM779_17430</name>
</gene>
<proteinExistence type="predicted"/>